<evidence type="ECO:0008006" key="3">
    <source>
        <dbReference type="Google" id="ProtNLM"/>
    </source>
</evidence>
<evidence type="ECO:0000313" key="1">
    <source>
        <dbReference type="EMBL" id="GAA0368499.1"/>
    </source>
</evidence>
<evidence type="ECO:0000313" key="2">
    <source>
        <dbReference type="Proteomes" id="UP001501757"/>
    </source>
</evidence>
<dbReference type="EMBL" id="BAAAEI010000023">
    <property type="protein sequence ID" value="GAA0368499.1"/>
    <property type="molecule type" value="Genomic_DNA"/>
</dbReference>
<organism evidence="1 2">
    <name type="scientific">Bowmanella denitrificans</name>
    <dbReference type="NCBI Taxonomy" id="366582"/>
    <lineage>
        <taxon>Bacteria</taxon>
        <taxon>Pseudomonadati</taxon>
        <taxon>Pseudomonadota</taxon>
        <taxon>Gammaproteobacteria</taxon>
        <taxon>Alteromonadales</taxon>
        <taxon>Alteromonadaceae</taxon>
        <taxon>Bowmanella</taxon>
    </lineage>
</organism>
<comment type="caution">
    <text evidence="1">The sequence shown here is derived from an EMBL/GenBank/DDBJ whole genome shotgun (WGS) entry which is preliminary data.</text>
</comment>
<accession>A0ABP3HHY5</accession>
<protein>
    <recommendedName>
        <fullName evidence="3">STAS/SEC14 domain-containing protein</fullName>
    </recommendedName>
</protein>
<dbReference type="Proteomes" id="UP001501757">
    <property type="component" value="Unassembled WGS sequence"/>
</dbReference>
<reference evidence="2" key="1">
    <citation type="journal article" date="2019" name="Int. J. Syst. Evol. Microbiol.">
        <title>The Global Catalogue of Microorganisms (GCM) 10K type strain sequencing project: providing services to taxonomists for standard genome sequencing and annotation.</title>
        <authorList>
            <consortium name="The Broad Institute Genomics Platform"/>
            <consortium name="The Broad Institute Genome Sequencing Center for Infectious Disease"/>
            <person name="Wu L."/>
            <person name="Ma J."/>
        </authorList>
    </citation>
    <scope>NUCLEOTIDE SEQUENCE [LARGE SCALE GENOMIC DNA]</scope>
    <source>
        <strain evidence="2">JCM 13378</strain>
    </source>
</reference>
<dbReference type="RefSeq" id="WP_343846818.1">
    <property type="nucleotide sequence ID" value="NZ_BAAAEI010000023.1"/>
</dbReference>
<name>A0ABP3HHY5_9ALTE</name>
<sequence>MRFIATHCYDESLGVIVTEASGLAEPGDILALYNKLHCLSGRYHCRKALVDLRKVSLSYDSASVLYTLDRLEPLLCNLQIARVVEDLDTRQQLIQEYADKQKLLMRNFFDRQTALDWLKTSLDSTRLQAGLAAMSG</sequence>
<proteinExistence type="predicted"/>
<keyword evidence="2" id="KW-1185">Reference proteome</keyword>
<gene>
    <name evidence="1" type="ORF">GCM10009092_35960</name>
</gene>